<keyword evidence="2" id="KW-1185">Reference proteome</keyword>
<evidence type="ECO:0000313" key="1">
    <source>
        <dbReference type="EMBL" id="KAJ7015749.1"/>
    </source>
</evidence>
<name>A0AAD6RVI5_9AGAR</name>
<organism evidence="1 2">
    <name type="scientific">Mycena alexandri</name>
    <dbReference type="NCBI Taxonomy" id="1745969"/>
    <lineage>
        <taxon>Eukaryota</taxon>
        <taxon>Fungi</taxon>
        <taxon>Dikarya</taxon>
        <taxon>Basidiomycota</taxon>
        <taxon>Agaricomycotina</taxon>
        <taxon>Agaricomycetes</taxon>
        <taxon>Agaricomycetidae</taxon>
        <taxon>Agaricales</taxon>
        <taxon>Marasmiineae</taxon>
        <taxon>Mycenaceae</taxon>
        <taxon>Mycena</taxon>
    </lineage>
</organism>
<dbReference type="EMBL" id="JARJCM010000906">
    <property type="protein sequence ID" value="KAJ7015749.1"/>
    <property type="molecule type" value="Genomic_DNA"/>
</dbReference>
<evidence type="ECO:0000313" key="2">
    <source>
        <dbReference type="Proteomes" id="UP001218188"/>
    </source>
</evidence>
<protein>
    <submittedName>
        <fullName evidence="1">Uncharacterized protein</fullName>
    </submittedName>
</protein>
<proteinExistence type="predicted"/>
<reference evidence="1" key="1">
    <citation type="submission" date="2023-03" db="EMBL/GenBank/DDBJ databases">
        <title>Massive genome expansion in bonnet fungi (Mycena s.s.) driven by repeated elements and novel gene families across ecological guilds.</title>
        <authorList>
            <consortium name="Lawrence Berkeley National Laboratory"/>
            <person name="Harder C.B."/>
            <person name="Miyauchi S."/>
            <person name="Viragh M."/>
            <person name="Kuo A."/>
            <person name="Thoen E."/>
            <person name="Andreopoulos B."/>
            <person name="Lu D."/>
            <person name="Skrede I."/>
            <person name="Drula E."/>
            <person name="Henrissat B."/>
            <person name="Morin E."/>
            <person name="Kohler A."/>
            <person name="Barry K."/>
            <person name="LaButti K."/>
            <person name="Morin E."/>
            <person name="Salamov A."/>
            <person name="Lipzen A."/>
            <person name="Mereny Z."/>
            <person name="Hegedus B."/>
            <person name="Baldrian P."/>
            <person name="Stursova M."/>
            <person name="Weitz H."/>
            <person name="Taylor A."/>
            <person name="Grigoriev I.V."/>
            <person name="Nagy L.G."/>
            <person name="Martin F."/>
            <person name="Kauserud H."/>
        </authorList>
    </citation>
    <scope>NUCLEOTIDE SEQUENCE</scope>
    <source>
        <strain evidence="1">CBHHK200</strain>
    </source>
</reference>
<dbReference type="Proteomes" id="UP001218188">
    <property type="component" value="Unassembled WGS sequence"/>
</dbReference>
<sequence>MDHPWLTGLDSRLHLSCTRGPIFLTSLAFHSLASFTAGQSVGFGREFKNPVHRMHGRYMEPVKIDRWRHRVTWDLELSVDRTLPCLAIESNQSPTRSRIRLKAQYEHYLSGKNRHPVQLPSFHVTLRVHPGVPITGKIC</sequence>
<accession>A0AAD6RVI5</accession>
<comment type="caution">
    <text evidence="1">The sequence shown here is derived from an EMBL/GenBank/DDBJ whole genome shotgun (WGS) entry which is preliminary data.</text>
</comment>
<gene>
    <name evidence="1" type="ORF">C8F04DRAFT_1021745</name>
</gene>
<dbReference type="AlphaFoldDB" id="A0AAD6RVI5"/>